<dbReference type="RefSeq" id="WP_260218679.1">
    <property type="nucleotide sequence ID" value="NZ_JAJAGO010000007.1"/>
</dbReference>
<gene>
    <name evidence="1" type="ORF">LHJ74_15750</name>
</gene>
<accession>A0ABT2JTY7</accession>
<name>A0ABT2JTY7_9ACTN</name>
<proteinExistence type="predicted"/>
<reference evidence="1 2" key="1">
    <citation type="submission" date="2021-10" db="EMBL/GenBank/DDBJ databases">
        <title>Streptomyces gossypii sp. nov., isolated from soil collected from cotton field.</title>
        <authorList>
            <person name="Ge X."/>
            <person name="Chen X."/>
            <person name="Liu W."/>
        </authorList>
    </citation>
    <scope>NUCLEOTIDE SEQUENCE [LARGE SCALE GENOMIC DNA]</scope>
    <source>
        <strain evidence="1 2">N2-109</strain>
    </source>
</reference>
<dbReference type="EMBL" id="JAJAGO010000007">
    <property type="protein sequence ID" value="MCT2591343.1"/>
    <property type="molecule type" value="Genomic_DNA"/>
</dbReference>
<organism evidence="1 2">
    <name type="scientific">Streptomyces gossypii</name>
    <dbReference type="NCBI Taxonomy" id="2883101"/>
    <lineage>
        <taxon>Bacteria</taxon>
        <taxon>Bacillati</taxon>
        <taxon>Actinomycetota</taxon>
        <taxon>Actinomycetes</taxon>
        <taxon>Kitasatosporales</taxon>
        <taxon>Streptomycetaceae</taxon>
        <taxon>Streptomyces</taxon>
    </lineage>
</organism>
<evidence type="ECO:0000313" key="2">
    <source>
        <dbReference type="Proteomes" id="UP001156389"/>
    </source>
</evidence>
<evidence type="ECO:0000313" key="1">
    <source>
        <dbReference type="EMBL" id="MCT2591343.1"/>
    </source>
</evidence>
<dbReference type="Pfam" id="PF10604">
    <property type="entry name" value="Polyketide_cyc2"/>
    <property type="match status" value="1"/>
</dbReference>
<comment type="caution">
    <text evidence="1">The sequence shown here is derived from an EMBL/GenBank/DDBJ whole genome shotgun (WGS) entry which is preliminary data.</text>
</comment>
<protein>
    <submittedName>
        <fullName evidence="1">SRPBCC family protein</fullName>
    </submittedName>
</protein>
<dbReference type="InterPro" id="IPR019587">
    <property type="entry name" value="Polyketide_cyclase/dehydratase"/>
</dbReference>
<dbReference type="SUPFAM" id="SSF55961">
    <property type="entry name" value="Bet v1-like"/>
    <property type="match status" value="1"/>
</dbReference>
<dbReference type="Proteomes" id="UP001156389">
    <property type="component" value="Unassembled WGS sequence"/>
</dbReference>
<dbReference type="Gene3D" id="3.30.530.20">
    <property type="match status" value="1"/>
</dbReference>
<dbReference type="InterPro" id="IPR023393">
    <property type="entry name" value="START-like_dom_sf"/>
</dbReference>
<sequence>MSKQLRPVALDFLDSAPVRLVFVQRAAAAPEAVFAALREVDSWPRWYSAVTKARPLDAGARRVIHLRGGTRFLETVIAAEEPERYAYRVDATNAPGVRAILEDWRLTPSGSGTVVRYTMAVDGTAPARTGLRLLGPGLERAFRAAVRKLDRRLAAAEADPSGMHG</sequence>
<keyword evidence="2" id="KW-1185">Reference proteome</keyword>